<evidence type="ECO:0000259" key="3">
    <source>
        <dbReference type="PROSITE" id="PS50089"/>
    </source>
</evidence>
<keyword evidence="2" id="KW-0472">Membrane</keyword>
<reference evidence="4" key="2">
    <citation type="submission" date="2015-07" db="EMBL/GenBank/DDBJ databases">
        <authorList>
            <person name="Noorani M."/>
        </authorList>
    </citation>
    <scope>NUCLEOTIDE SEQUENCE</scope>
    <source>
        <strain evidence="4">Yugu1</strain>
    </source>
</reference>
<dbReference type="SMART" id="SM00184">
    <property type="entry name" value="RING"/>
    <property type="match status" value="1"/>
</dbReference>
<dbReference type="STRING" id="4555.A0A368R9R6"/>
<feature type="transmembrane region" description="Helical" evidence="2">
    <location>
        <begin position="237"/>
        <end position="255"/>
    </location>
</feature>
<evidence type="ECO:0000256" key="2">
    <source>
        <dbReference type="SAM" id="Phobius"/>
    </source>
</evidence>
<accession>A0A368R9R6</accession>
<reference evidence="4" key="1">
    <citation type="journal article" date="2012" name="Nat. Biotechnol.">
        <title>Reference genome sequence of the model plant Setaria.</title>
        <authorList>
            <person name="Bennetzen J.L."/>
            <person name="Schmutz J."/>
            <person name="Wang H."/>
            <person name="Percifield R."/>
            <person name="Hawkins J."/>
            <person name="Pontaroli A.C."/>
            <person name="Estep M."/>
            <person name="Feng L."/>
            <person name="Vaughn J.N."/>
            <person name="Grimwood J."/>
            <person name="Jenkins J."/>
            <person name="Barry K."/>
            <person name="Lindquist E."/>
            <person name="Hellsten U."/>
            <person name="Deshpande S."/>
            <person name="Wang X."/>
            <person name="Wu X."/>
            <person name="Mitros T."/>
            <person name="Triplett J."/>
            <person name="Yang X."/>
            <person name="Ye C.Y."/>
            <person name="Mauro-Herrera M."/>
            <person name="Wang L."/>
            <person name="Li P."/>
            <person name="Sharma M."/>
            <person name="Sharma R."/>
            <person name="Ronald P.C."/>
            <person name="Panaud O."/>
            <person name="Kellogg E.A."/>
            <person name="Brutnell T.P."/>
            <person name="Doust A.N."/>
            <person name="Tuskan G.A."/>
            <person name="Rokhsar D."/>
            <person name="Devos K.M."/>
        </authorList>
    </citation>
    <scope>NUCLEOTIDE SEQUENCE [LARGE SCALE GENOMIC DNA]</scope>
    <source>
        <strain evidence="4">Yugu1</strain>
    </source>
</reference>
<protein>
    <recommendedName>
        <fullName evidence="3">RING-type domain-containing protein</fullName>
    </recommendedName>
</protein>
<evidence type="ECO:0000256" key="1">
    <source>
        <dbReference type="PROSITE-ProRule" id="PRU00175"/>
    </source>
</evidence>
<keyword evidence="1" id="KW-0479">Metal-binding</keyword>
<dbReference type="EMBL" id="CM003532">
    <property type="protein sequence ID" value="RCV26947.1"/>
    <property type="molecule type" value="Genomic_DNA"/>
</dbReference>
<feature type="transmembrane region" description="Helical" evidence="2">
    <location>
        <begin position="147"/>
        <end position="168"/>
    </location>
</feature>
<dbReference type="Gene3D" id="3.30.40.10">
    <property type="entry name" value="Zinc/RING finger domain, C3HC4 (zinc finger)"/>
    <property type="match status" value="1"/>
</dbReference>
<dbReference type="InterPro" id="IPR013083">
    <property type="entry name" value="Znf_RING/FYVE/PHD"/>
</dbReference>
<dbReference type="AlphaFoldDB" id="A0A368R9R6"/>
<sequence length="391" mass="44074">MARARKETVRPTVCILQSSTHLLLHSWRQSKAVRLLVAIPNPTRPPSAPPTIYPSRRKQARHANAPSALLRHRRARAAMRPPSSSSSSATAMAAPGGRGGGRVSAFTMRAVARMSRARWFIFLRRVYQYQNGPRSDLGSNPFNSPGWLALELGVIVAQMVLTTAVVATSPRERPAWPLRLWVAAYNVGNVLSLPLLYWRHRHSSAGGRGDAMSDDLEMHAANDALRNSSFLMNKARAFLELFFAMWFVMGNVWVFDARLGSFHRAPRLYALCIGLLAWNAVVYSLPFLLFLLLCCFVPMVGYALGYNMNSASVGRGASDEQLAALPRWRFKEPDVPRDRDHDDQECCICLAQYREKEEVRQLPCTHMFHLKCVDRWLRIISSCPLCKQELK</sequence>
<dbReference type="PANTHER" id="PTHR46225:SF1">
    <property type="entry name" value="RING_U-BOX SUPERFAMILY PROTEIN"/>
    <property type="match status" value="1"/>
</dbReference>
<keyword evidence="1" id="KW-0863">Zinc-finger</keyword>
<name>A0A368R9R6_SETIT</name>
<dbReference type="CDD" id="cd16461">
    <property type="entry name" value="RING-H2_EL5-like"/>
    <property type="match status" value="1"/>
</dbReference>
<dbReference type="SUPFAM" id="SSF57850">
    <property type="entry name" value="RING/U-box"/>
    <property type="match status" value="1"/>
</dbReference>
<dbReference type="PANTHER" id="PTHR46225">
    <property type="entry name" value="C3H4 TYPE ZINC FINGER PROTEIN"/>
    <property type="match status" value="1"/>
</dbReference>
<organism evidence="4">
    <name type="scientific">Setaria italica</name>
    <name type="common">Foxtail millet</name>
    <name type="synonym">Panicum italicum</name>
    <dbReference type="NCBI Taxonomy" id="4555"/>
    <lineage>
        <taxon>Eukaryota</taxon>
        <taxon>Viridiplantae</taxon>
        <taxon>Streptophyta</taxon>
        <taxon>Embryophyta</taxon>
        <taxon>Tracheophyta</taxon>
        <taxon>Spermatophyta</taxon>
        <taxon>Magnoliopsida</taxon>
        <taxon>Liliopsida</taxon>
        <taxon>Poales</taxon>
        <taxon>Poaceae</taxon>
        <taxon>PACMAD clade</taxon>
        <taxon>Panicoideae</taxon>
        <taxon>Panicodae</taxon>
        <taxon>Paniceae</taxon>
        <taxon>Cenchrinae</taxon>
        <taxon>Setaria</taxon>
    </lineage>
</organism>
<keyword evidence="2" id="KW-0812">Transmembrane</keyword>
<proteinExistence type="predicted"/>
<feature type="transmembrane region" description="Helical" evidence="2">
    <location>
        <begin position="275"/>
        <end position="305"/>
    </location>
</feature>
<keyword evidence="1" id="KW-0862">Zinc</keyword>
<feature type="domain" description="RING-type" evidence="3">
    <location>
        <begin position="346"/>
        <end position="387"/>
    </location>
</feature>
<dbReference type="OrthoDB" id="8062037at2759"/>
<gene>
    <name evidence="4" type="ORF">SETIT_5G286300v2</name>
</gene>
<dbReference type="InterPro" id="IPR001841">
    <property type="entry name" value="Znf_RING"/>
</dbReference>
<keyword evidence="2" id="KW-1133">Transmembrane helix</keyword>
<dbReference type="Pfam" id="PF13639">
    <property type="entry name" value="zf-RING_2"/>
    <property type="match status" value="1"/>
</dbReference>
<evidence type="ECO:0000313" key="4">
    <source>
        <dbReference type="EMBL" id="RCV26947.1"/>
    </source>
</evidence>
<dbReference type="GO" id="GO:0008270">
    <property type="term" value="F:zinc ion binding"/>
    <property type="evidence" value="ECO:0007669"/>
    <property type="project" value="UniProtKB-KW"/>
</dbReference>
<feature type="transmembrane region" description="Helical" evidence="2">
    <location>
        <begin position="180"/>
        <end position="198"/>
    </location>
</feature>
<dbReference type="PROSITE" id="PS50089">
    <property type="entry name" value="ZF_RING_2"/>
    <property type="match status" value="1"/>
</dbReference>